<evidence type="ECO:0000313" key="2">
    <source>
        <dbReference type="EMBL" id="SDS92502.1"/>
    </source>
</evidence>
<dbReference type="EMBL" id="LT629755">
    <property type="protein sequence ID" value="SDS92502.1"/>
    <property type="molecule type" value="Genomic_DNA"/>
</dbReference>
<name>A0A1H1W699_9MICO</name>
<keyword evidence="4" id="KW-1185">Reference proteome</keyword>
<dbReference type="OrthoDB" id="9814791at2"/>
<reference evidence="2" key="1">
    <citation type="submission" date="2016-10" db="EMBL/GenBank/DDBJ databases">
        <authorList>
            <person name="de Groot N.N."/>
        </authorList>
    </citation>
    <scope>NUCLEOTIDE SEQUENCE [LARGE SCALE GENOMIC DNA]</scope>
    <source>
        <strain evidence="2">CPCC 202695</strain>
    </source>
</reference>
<evidence type="ECO:0000313" key="4">
    <source>
        <dbReference type="Proteomes" id="UP000893823"/>
    </source>
</evidence>
<evidence type="ECO:0000313" key="3">
    <source>
        <dbReference type="Proteomes" id="UP000199482"/>
    </source>
</evidence>
<dbReference type="Proteomes" id="UP000199482">
    <property type="component" value="Chromosome I"/>
</dbReference>
<reference evidence="3" key="2">
    <citation type="submission" date="2016-10" db="EMBL/GenBank/DDBJ databases">
        <authorList>
            <person name="Varghese N."/>
            <person name="Submissions S."/>
        </authorList>
    </citation>
    <scope>NUCLEOTIDE SEQUENCE [LARGE SCALE GENOMIC DNA]</scope>
    <source>
        <strain evidence="3">CPCC 202695</strain>
    </source>
</reference>
<gene>
    <name evidence="1" type="ORF">BCL57_000237</name>
    <name evidence="2" type="ORF">SAMN04489721_2166</name>
</gene>
<organism evidence="2 3">
    <name type="scientific">Agromyces flavus</name>
    <dbReference type="NCBI Taxonomy" id="589382"/>
    <lineage>
        <taxon>Bacteria</taxon>
        <taxon>Bacillati</taxon>
        <taxon>Actinomycetota</taxon>
        <taxon>Actinomycetes</taxon>
        <taxon>Micrococcales</taxon>
        <taxon>Microbacteriaceae</taxon>
        <taxon>Agromyces</taxon>
    </lineage>
</organism>
<evidence type="ECO:0000313" key="1">
    <source>
        <dbReference type="EMBL" id="MCP2366095.1"/>
    </source>
</evidence>
<reference evidence="1" key="3">
    <citation type="submission" date="2022-06" db="EMBL/GenBank/DDBJ databases">
        <title>Genomic Encyclopedia of Type Strains, Phase III (KMG-III): the genomes of soil and plant-associated and newly described type strains.</title>
        <authorList>
            <person name="Whitman W."/>
        </authorList>
    </citation>
    <scope>NUCLEOTIDE SEQUENCE</scope>
    <source>
        <strain evidence="1">CPCC 202695</strain>
    </source>
</reference>
<sequence>MPASDFDFLIGTWDVEHDRLADTLGPPDGPRLRFRSRVTVQHILDGLGTADETRGTLADGSDFVGFSLRLFNPATDEWAIWWASKSRPGVLDDPVRGRFVDGRGTFVGAAEAGGRAFLARFHWIETGSAHPVWEQDFSFDGGATWEPVNWRMVHTRVDSQ</sequence>
<dbReference type="EMBL" id="SODL02000001">
    <property type="protein sequence ID" value="MCP2366095.1"/>
    <property type="molecule type" value="Genomic_DNA"/>
</dbReference>
<dbReference type="RefSeq" id="WP_092672094.1">
    <property type="nucleotide sequence ID" value="NZ_BMDN01000001.1"/>
</dbReference>
<evidence type="ECO:0008006" key="5">
    <source>
        <dbReference type="Google" id="ProtNLM"/>
    </source>
</evidence>
<dbReference type="Proteomes" id="UP000893823">
    <property type="component" value="Unassembled WGS sequence"/>
</dbReference>
<accession>A0A1H1W699</accession>
<dbReference type="STRING" id="589382.SAMN04489721_2166"/>
<protein>
    <recommendedName>
        <fullName evidence="5">DUF1579 domain-containing protein</fullName>
    </recommendedName>
</protein>
<proteinExistence type="predicted"/>
<dbReference type="AlphaFoldDB" id="A0A1H1W699"/>